<dbReference type="EMBL" id="PUJU01000029">
    <property type="protein sequence ID" value="NHB88774.1"/>
    <property type="molecule type" value="Genomic_DNA"/>
</dbReference>
<comment type="caution">
    <text evidence="3">The sequence shown here is derived from an EMBL/GenBank/DDBJ whole genome shotgun (WGS) entry which is preliminary data.</text>
</comment>
<feature type="domain" description="Type VI secretion system IcmF C-terminal" evidence="1">
    <location>
        <begin position="290"/>
        <end position="394"/>
    </location>
</feature>
<dbReference type="Proteomes" id="UP000697802">
    <property type="component" value="Unassembled WGS sequence"/>
</dbReference>
<feature type="non-terminal residue" evidence="3">
    <location>
        <position position="1"/>
    </location>
</feature>
<accession>A0ABX0GHU7</accession>
<proteinExistence type="predicted"/>
<dbReference type="Pfam" id="PF21070">
    <property type="entry name" value="IcmF_helical"/>
    <property type="match status" value="1"/>
</dbReference>
<name>A0ABX0GHU7_9GAMM</name>
<evidence type="ECO:0000259" key="2">
    <source>
        <dbReference type="Pfam" id="PF21070"/>
    </source>
</evidence>
<gene>
    <name evidence="3" type="ORF">C5471_14110</name>
</gene>
<protein>
    <submittedName>
        <fullName evidence="3">Type VI secretion protein VasK</fullName>
    </submittedName>
</protein>
<feature type="domain" description="Type VI secretion system component TssM1 helical" evidence="2">
    <location>
        <begin position="181"/>
        <end position="285"/>
    </location>
</feature>
<evidence type="ECO:0000259" key="1">
    <source>
        <dbReference type="Pfam" id="PF06744"/>
    </source>
</evidence>
<dbReference type="InterPro" id="IPR048677">
    <property type="entry name" value="TssM1_hel"/>
</dbReference>
<dbReference type="RefSeq" id="WP_278250160.1">
    <property type="nucleotide sequence ID" value="NZ_CAWPIF010000029.1"/>
</dbReference>
<organism evidence="3 4">
    <name type="scientific">Photorhabdus tasmaniensis</name>
    <dbReference type="NCBI Taxonomy" id="1004159"/>
    <lineage>
        <taxon>Bacteria</taxon>
        <taxon>Pseudomonadati</taxon>
        <taxon>Pseudomonadota</taxon>
        <taxon>Gammaproteobacteria</taxon>
        <taxon>Enterobacterales</taxon>
        <taxon>Morganellaceae</taxon>
        <taxon>Photorhabdus</taxon>
    </lineage>
</organism>
<dbReference type="Pfam" id="PF06744">
    <property type="entry name" value="IcmF_C"/>
    <property type="match status" value="1"/>
</dbReference>
<sequence>KARNLTEVTDQLTLMADGRQSPLIALMNTVAYQGQTGQQGPASLVKSAKALLNKTAVPVINPQAHELNGPMDSTFGPLLALMGKNNPHSVMTADNTLNLQTFLTRVTQVRLKLQQMNTSDDPPEMAERLAQTVFQGKSADLTETQGYGNLMAASLGDQWRGFGQTMFVRPLNQAWQGILKPAAASLNAQWQTAIVANWNTDFAGRYPFAGGESDISLPMLGQFIRPDTGRIEQFLTRQLGGVLHKAGNRWVPDRVNGQGLRFNPRFLKAVDQLSQLSDVLFADGSQGLRFELRARAARDVVETNLTIDGQKLRYFNQMESWQRFRWPGETYKPGVMLTWTSVNAGARLFGDYSGSWGLIRWLEQAKAEKLDESRYRLTFTMPDGLPITWILRTEMGRGPLALLKLRGFTLPKEIFMVTPDDDTPMPATDDGDWEDE</sequence>
<keyword evidence="4" id="KW-1185">Reference proteome</keyword>
<dbReference type="InterPro" id="IPR053156">
    <property type="entry name" value="T6SS_TssM-like"/>
</dbReference>
<evidence type="ECO:0000313" key="4">
    <source>
        <dbReference type="Proteomes" id="UP000697802"/>
    </source>
</evidence>
<evidence type="ECO:0000313" key="3">
    <source>
        <dbReference type="EMBL" id="NHB88774.1"/>
    </source>
</evidence>
<reference evidence="3 4" key="1">
    <citation type="submission" date="2018-02" db="EMBL/GenBank/DDBJ databases">
        <authorList>
            <person name="Machado R.A."/>
        </authorList>
    </citation>
    <scope>NUCLEOTIDE SEQUENCE [LARGE SCALE GENOMIC DNA]</scope>
    <source>
        <strain evidence="3 4">T327</strain>
    </source>
</reference>
<dbReference type="PANTHER" id="PTHR36153">
    <property type="entry name" value="INNER MEMBRANE PROTEIN-RELATED"/>
    <property type="match status" value="1"/>
</dbReference>
<dbReference type="PANTHER" id="PTHR36153:SF1">
    <property type="entry name" value="TYPE VI SECRETION SYSTEM COMPONENT TSSM1"/>
    <property type="match status" value="1"/>
</dbReference>
<dbReference type="InterPro" id="IPR010623">
    <property type="entry name" value="IcmF_C"/>
</dbReference>